<dbReference type="InterPro" id="IPR025198">
    <property type="entry name" value="PPK_N_dom"/>
</dbReference>
<dbReference type="EMBL" id="WAAT01000004">
    <property type="protein sequence ID" value="KAB1071245.1"/>
    <property type="molecule type" value="Genomic_DNA"/>
</dbReference>
<dbReference type="Pfam" id="PF02503">
    <property type="entry name" value="PP_kinase"/>
    <property type="match status" value="1"/>
</dbReference>
<dbReference type="PIRSF" id="PIRSF015589">
    <property type="entry name" value="PP_kinase"/>
    <property type="match status" value="1"/>
</dbReference>
<feature type="binding site" evidence="6">
    <location>
        <position position="407"/>
    </location>
    <ligand>
        <name>Mg(2+)</name>
        <dbReference type="ChEBI" id="CHEBI:18420"/>
    </ligand>
</feature>
<accession>A0A6N6MPS9</accession>
<keyword evidence="4 6" id="KW-0418">Kinase</keyword>
<keyword evidence="3 6" id="KW-0547">Nucleotide-binding</keyword>
<feature type="binding site" evidence="6">
    <location>
        <position position="566"/>
    </location>
    <ligand>
        <name>ATP</name>
        <dbReference type="ChEBI" id="CHEBI:30616"/>
    </ligand>
</feature>
<keyword evidence="6" id="KW-0460">Magnesium</keyword>
<evidence type="ECO:0000259" key="10">
    <source>
        <dbReference type="Pfam" id="PF13090"/>
    </source>
</evidence>
<feature type="domain" description="Polyphosphate kinase N-terminal" evidence="9">
    <location>
        <begin position="12"/>
        <end position="117"/>
    </location>
</feature>
<dbReference type="HAMAP" id="MF_00347">
    <property type="entry name" value="Polyphosphate_kinase"/>
    <property type="match status" value="1"/>
</dbReference>
<dbReference type="GO" id="GO:0005524">
    <property type="term" value="F:ATP binding"/>
    <property type="evidence" value="ECO:0007669"/>
    <property type="project" value="UniProtKB-KW"/>
</dbReference>
<evidence type="ECO:0000256" key="4">
    <source>
        <dbReference type="ARBA" id="ARBA00022777"/>
    </source>
</evidence>
<comment type="cofactor">
    <cofactor evidence="6">
        <name>Mg(2+)</name>
        <dbReference type="ChEBI" id="CHEBI:18420"/>
    </cofactor>
</comment>
<evidence type="ECO:0000256" key="6">
    <source>
        <dbReference type="HAMAP-Rule" id="MF_00347"/>
    </source>
</evidence>
<evidence type="ECO:0000256" key="7">
    <source>
        <dbReference type="RuleBase" id="RU003800"/>
    </source>
</evidence>
<dbReference type="InterPro" id="IPR003414">
    <property type="entry name" value="PP_kinase"/>
</dbReference>
<keyword evidence="6" id="KW-0479">Metal-binding</keyword>
<dbReference type="Pfam" id="PF13090">
    <property type="entry name" value="PP_kinase_C"/>
    <property type="match status" value="1"/>
</dbReference>
<feature type="domain" description="Polyphosphate kinase middle" evidence="8">
    <location>
        <begin position="127"/>
        <end position="307"/>
    </location>
</feature>
<dbReference type="Pfam" id="PF13089">
    <property type="entry name" value="PP_kinase_N"/>
    <property type="match status" value="1"/>
</dbReference>
<dbReference type="EC" id="2.7.4.1" evidence="6 7"/>
<dbReference type="Pfam" id="PF17941">
    <property type="entry name" value="PP_kinase_C_1"/>
    <property type="match status" value="1"/>
</dbReference>
<dbReference type="InterPro" id="IPR036832">
    <property type="entry name" value="PPK_N_dom_sf"/>
</dbReference>
<dbReference type="Proteomes" id="UP000441333">
    <property type="component" value="Unassembled WGS sequence"/>
</dbReference>
<name>A0A6N6MPS9_9FLAO</name>
<comment type="PTM">
    <text evidence="6 7">An intermediate of this reaction is the autophosphorylated ppk in which a phosphate is covalently linked to a histidine residue through a N-P bond.</text>
</comment>
<dbReference type="Gene3D" id="1.20.58.310">
    <property type="entry name" value="Polyphosphate kinase N-terminal domain"/>
    <property type="match status" value="1"/>
</dbReference>
<feature type="binding site" evidence="6">
    <location>
        <position position="50"/>
    </location>
    <ligand>
        <name>ATP</name>
        <dbReference type="ChEBI" id="CHEBI:30616"/>
    </ligand>
</feature>
<dbReference type="SUPFAM" id="SSF140356">
    <property type="entry name" value="PPK N-terminal domain-like"/>
    <property type="match status" value="1"/>
</dbReference>
<feature type="domain" description="Polyphosphate kinase C-terminal" evidence="11">
    <location>
        <begin position="334"/>
        <end position="498"/>
    </location>
</feature>
<dbReference type="AlphaFoldDB" id="A0A6N6MPS9"/>
<evidence type="ECO:0000259" key="11">
    <source>
        <dbReference type="Pfam" id="PF17941"/>
    </source>
</evidence>
<protein>
    <recommendedName>
        <fullName evidence="6 7">Polyphosphate kinase</fullName>
        <ecNumber evidence="6 7">2.7.4.1</ecNumber>
    </recommendedName>
    <alternativeName>
        <fullName evidence="6">ATP-polyphosphate phosphotransferase</fullName>
    </alternativeName>
    <alternativeName>
        <fullName evidence="6">Polyphosphoric acid kinase</fullName>
    </alternativeName>
</protein>
<dbReference type="RefSeq" id="WP_150935781.1">
    <property type="nucleotide sequence ID" value="NZ_WAAT01000004.1"/>
</dbReference>
<comment type="similarity">
    <text evidence="6 7">Belongs to the polyphosphate kinase 1 (PPK1) family.</text>
</comment>
<dbReference type="GO" id="GO:0046872">
    <property type="term" value="F:metal ion binding"/>
    <property type="evidence" value="ECO:0007669"/>
    <property type="project" value="UniProtKB-KW"/>
</dbReference>
<reference evidence="12 13" key="1">
    <citation type="submission" date="2019-09" db="EMBL/GenBank/DDBJ databases">
        <authorList>
            <person name="Cao W.R."/>
        </authorList>
    </citation>
    <scope>NUCLEOTIDE SEQUENCE [LARGE SCALE GENOMIC DNA]</scope>
    <source>
        <strain evidence="12 13">B1N29</strain>
    </source>
</reference>
<evidence type="ECO:0000256" key="1">
    <source>
        <dbReference type="ARBA" id="ARBA00022553"/>
    </source>
</evidence>
<dbReference type="Gene3D" id="3.30.1840.10">
    <property type="entry name" value="Polyphosphate kinase middle domain"/>
    <property type="match status" value="1"/>
</dbReference>
<comment type="function">
    <text evidence="6 7">Catalyzes the reversible transfer of the terminal phosphate of ATP to form a long-chain polyphosphate (polyP).</text>
</comment>
<evidence type="ECO:0000259" key="9">
    <source>
        <dbReference type="Pfam" id="PF13089"/>
    </source>
</evidence>
<feature type="domain" description="Polyphosphate kinase C-terminal" evidence="10">
    <location>
        <begin position="505"/>
        <end position="675"/>
    </location>
</feature>
<dbReference type="GO" id="GO:0009358">
    <property type="term" value="C:polyphosphate kinase complex"/>
    <property type="evidence" value="ECO:0007669"/>
    <property type="project" value="InterPro"/>
</dbReference>
<dbReference type="CDD" id="cd09167">
    <property type="entry name" value="PLDc_EcPPK1_C2_like"/>
    <property type="match status" value="1"/>
</dbReference>
<feature type="active site" description="Phosphohistidine intermediate" evidence="6">
    <location>
        <position position="437"/>
    </location>
</feature>
<proteinExistence type="inferred from homology"/>
<dbReference type="PANTHER" id="PTHR30218">
    <property type="entry name" value="POLYPHOSPHATE KINASE"/>
    <property type="match status" value="1"/>
</dbReference>
<dbReference type="InterPro" id="IPR036830">
    <property type="entry name" value="PP_kinase_middle_dom_sf"/>
</dbReference>
<feature type="binding site" evidence="6">
    <location>
        <position position="594"/>
    </location>
    <ligand>
        <name>ATP</name>
        <dbReference type="ChEBI" id="CHEBI:30616"/>
    </ligand>
</feature>
<evidence type="ECO:0000256" key="5">
    <source>
        <dbReference type="ARBA" id="ARBA00022840"/>
    </source>
</evidence>
<dbReference type="NCBIfam" id="NF003917">
    <property type="entry name" value="PRK05443.1-1"/>
    <property type="match status" value="1"/>
</dbReference>
<dbReference type="GO" id="GO:0008976">
    <property type="term" value="F:polyphosphate kinase activity"/>
    <property type="evidence" value="ECO:0007669"/>
    <property type="project" value="UniProtKB-UniRule"/>
</dbReference>
<dbReference type="SUPFAM" id="SSF56024">
    <property type="entry name" value="Phospholipase D/nuclease"/>
    <property type="match status" value="2"/>
</dbReference>
<dbReference type="PANTHER" id="PTHR30218:SF0">
    <property type="entry name" value="POLYPHOSPHATE KINASE"/>
    <property type="match status" value="1"/>
</dbReference>
<keyword evidence="1 6" id="KW-0597">Phosphoprotein</keyword>
<dbReference type="InterPro" id="IPR024953">
    <property type="entry name" value="PP_kinase_middle"/>
</dbReference>
<evidence type="ECO:0000256" key="2">
    <source>
        <dbReference type="ARBA" id="ARBA00022679"/>
    </source>
</evidence>
<evidence type="ECO:0000259" key="8">
    <source>
        <dbReference type="Pfam" id="PF02503"/>
    </source>
</evidence>
<keyword evidence="2 6" id="KW-0808">Transferase</keyword>
<sequence>MTKPDASVSNSYINREISWLQFNARVLQEAADEAVPLIERLRFLGIFSNNLDEFFKVRYATVKRIVEAGKGAKNELGGIKAKELLEIITQIVINQQSESLDILHEIGNKLKEENIHLINETQIDSGQHEFIKEYFLKEVSPALVTIILNDEVVLPNLKDSAAYLAVRMLMPGDKKQFALIEIPKSVNRFVVLPKQGDKFFIIAVDDLLRHCLSDIFNIFDYKSISAHMIKITRDGELDFESDLSKSFIDKLSDSVKHREVGEPVRFVYDKTIHKDTLQFLMSKMGINETDSIIPGGRYHNRRDYMGFPSLGRTDLLYDKIEALPVKGLSLQDSILKSISKKDYLLHAPYQTFSYIVKFLREAALDPTVKTIKITIYRLAQISHIASSLINAAINGKSVTVSIELRARFDEQANINYAKQMEEVGVNLIFGVAGLKVHSKMCVIEREEGKKTRRYGFISTGNFNESTAKIYTDYTLFTANQKILKDVDKIFEFFKTNYKINKYKHLIVSPHYTKKEVFNLIDKEIENVRQGKEGLIRLKMNSISSYDMVDKLYEASRAGVKIQMIVRGLCCLIPGVPGMSENIEVISVVDKFLEHSRLYIFGNNGDPKVYISSADWMTRNIENRVEVSCPIYDQDVKQEIIDTYNICWADNVKARILNDSQENEYRRNNDEKIRSQYAIYEYYQKKLD</sequence>
<keyword evidence="13" id="KW-1185">Reference proteome</keyword>
<dbReference type="GO" id="GO:0006799">
    <property type="term" value="P:polyphosphate biosynthetic process"/>
    <property type="evidence" value="ECO:0007669"/>
    <property type="project" value="UniProtKB-UniRule"/>
</dbReference>
<dbReference type="InterPro" id="IPR025200">
    <property type="entry name" value="PPK_C_dom2"/>
</dbReference>
<keyword evidence="5 6" id="KW-0067">ATP-binding</keyword>
<evidence type="ECO:0000313" key="13">
    <source>
        <dbReference type="Proteomes" id="UP000441333"/>
    </source>
</evidence>
<dbReference type="CDD" id="cd09164">
    <property type="entry name" value="PLDc_EcPPK1_C1_like"/>
    <property type="match status" value="1"/>
</dbReference>
<dbReference type="SUPFAM" id="SSF143724">
    <property type="entry name" value="PHP14-like"/>
    <property type="match status" value="1"/>
</dbReference>
<organism evidence="12 13">
    <name type="scientific">Pseudotamlana haliotis</name>
    <dbReference type="NCBI Taxonomy" id="2614804"/>
    <lineage>
        <taxon>Bacteria</taxon>
        <taxon>Pseudomonadati</taxon>
        <taxon>Bacteroidota</taxon>
        <taxon>Flavobacteriia</taxon>
        <taxon>Flavobacteriales</taxon>
        <taxon>Flavobacteriaceae</taxon>
        <taxon>Pseudotamlana</taxon>
    </lineage>
</organism>
<dbReference type="InterPro" id="IPR041108">
    <property type="entry name" value="PP_kinase_C_1"/>
</dbReference>
<feature type="binding site" evidence="6">
    <location>
        <position position="470"/>
    </location>
    <ligand>
        <name>ATP</name>
        <dbReference type="ChEBI" id="CHEBI:30616"/>
    </ligand>
</feature>
<comment type="catalytic activity">
    <reaction evidence="6 7">
        <text>[phosphate](n) + ATP = [phosphate](n+1) + ADP</text>
        <dbReference type="Rhea" id="RHEA:19573"/>
        <dbReference type="Rhea" id="RHEA-COMP:9859"/>
        <dbReference type="Rhea" id="RHEA-COMP:14280"/>
        <dbReference type="ChEBI" id="CHEBI:16838"/>
        <dbReference type="ChEBI" id="CHEBI:30616"/>
        <dbReference type="ChEBI" id="CHEBI:456216"/>
        <dbReference type="EC" id="2.7.4.1"/>
    </reaction>
</comment>
<feature type="binding site" evidence="6">
    <location>
        <position position="377"/>
    </location>
    <ligand>
        <name>Mg(2+)</name>
        <dbReference type="ChEBI" id="CHEBI:18420"/>
    </ligand>
</feature>
<comment type="caution">
    <text evidence="12">The sequence shown here is derived from an EMBL/GenBank/DDBJ whole genome shotgun (WGS) entry which is preliminary data.</text>
</comment>
<dbReference type="Gene3D" id="3.30.870.10">
    <property type="entry name" value="Endonuclease Chain A"/>
    <property type="match status" value="2"/>
</dbReference>
<dbReference type="NCBIfam" id="TIGR03705">
    <property type="entry name" value="poly_P_kin"/>
    <property type="match status" value="1"/>
</dbReference>
<evidence type="ECO:0000256" key="3">
    <source>
        <dbReference type="ARBA" id="ARBA00022741"/>
    </source>
</evidence>
<gene>
    <name evidence="12" type="primary">ppk1</name>
    <name evidence="6" type="synonym">ppk</name>
    <name evidence="12" type="ORF">F6U93_00495</name>
</gene>
<evidence type="ECO:0000313" key="12">
    <source>
        <dbReference type="EMBL" id="KAB1071245.1"/>
    </source>
</evidence>